<keyword evidence="4" id="KW-0735">Signal-anchor</keyword>
<organism evidence="8 9">
    <name type="scientific">Vanilla planifolia</name>
    <name type="common">Vanilla</name>
    <dbReference type="NCBI Taxonomy" id="51239"/>
    <lineage>
        <taxon>Eukaryota</taxon>
        <taxon>Viridiplantae</taxon>
        <taxon>Streptophyta</taxon>
        <taxon>Embryophyta</taxon>
        <taxon>Tracheophyta</taxon>
        <taxon>Spermatophyta</taxon>
        <taxon>Magnoliopsida</taxon>
        <taxon>Liliopsida</taxon>
        <taxon>Asparagales</taxon>
        <taxon>Orchidaceae</taxon>
        <taxon>Vanilloideae</taxon>
        <taxon>Vanilleae</taxon>
        <taxon>Vanilla</taxon>
    </lineage>
</organism>
<feature type="domain" description="Exostosin GT47" evidence="7">
    <location>
        <begin position="128"/>
        <end position="425"/>
    </location>
</feature>
<evidence type="ECO:0000259" key="7">
    <source>
        <dbReference type="Pfam" id="PF03016"/>
    </source>
</evidence>
<evidence type="ECO:0000256" key="1">
    <source>
        <dbReference type="ARBA" id="ARBA00004323"/>
    </source>
</evidence>
<proteinExistence type="inferred from homology"/>
<evidence type="ECO:0000256" key="5">
    <source>
        <dbReference type="ARBA" id="ARBA00023034"/>
    </source>
</evidence>
<comment type="similarity">
    <text evidence="2">Belongs to the glycosyltransferase 47 family.</text>
</comment>
<protein>
    <recommendedName>
        <fullName evidence="7">Exostosin GT47 domain-containing protein</fullName>
    </recommendedName>
</protein>
<keyword evidence="6" id="KW-1133">Transmembrane helix</keyword>
<dbReference type="Pfam" id="PF03016">
    <property type="entry name" value="Exostosin_GT47"/>
    <property type="match status" value="1"/>
</dbReference>
<accession>A0A835RR19</accession>
<comment type="subcellular location">
    <subcellularLocation>
        <location evidence="1">Golgi apparatus membrane</location>
        <topology evidence="1">Single-pass type II membrane protein</topology>
    </subcellularLocation>
</comment>
<keyword evidence="3" id="KW-0808">Transferase</keyword>
<reference evidence="8 9" key="1">
    <citation type="journal article" date="2020" name="Nat. Food">
        <title>A phased Vanilla planifolia genome enables genetic improvement of flavour and production.</title>
        <authorList>
            <person name="Hasing T."/>
            <person name="Tang H."/>
            <person name="Brym M."/>
            <person name="Khazi F."/>
            <person name="Huang T."/>
            <person name="Chambers A.H."/>
        </authorList>
    </citation>
    <scope>NUCLEOTIDE SEQUENCE [LARGE SCALE GENOMIC DNA]</scope>
    <source>
        <tissue evidence="8">Leaf</tissue>
    </source>
</reference>
<evidence type="ECO:0000256" key="6">
    <source>
        <dbReference type="SAM" id="Phobius"/>
    </source>
</evidence>
<dbReference type="PANTHER" id="PTHR11062:SF48">
    <property type="entry name" value="OJ1485_B09.5 PROTEIN"/>
    <property type="match status" value="1"/>
</dbReference>
<gene>
    <name evidence="8" type="ORF">HPP92_001422</name>
</gene>
<keyword evidence="3" id="KW-0328">Glycosyltransferase</keyword>
<keyword evidence="6" id="KW-0812">Transmembrane</keyword>
<name>A0A835RR19_VANPL</name>
<comment type="caution">
    <text evidence="8">The sequence shown here is derived from an EMBL/GenBank/DDBJ whole genome shotgun (WGS) entry which is preliminary data.</text>
</comment>
<evidence type="ECO:0000313" key="9">
    <source>
        <dbReference type="Proteomes" id="UP000636800"/>
    </source>
</evidence>
<dbReference type="InterPro" id="IPR040911">
    <property type="entry name" value="Exostosin_GT47"/>
</dbReference>
<sequence length="470" mass="53232">MGMRLTNEKSIVFHSNCAGWTKRVTWLLLKREAMKAEVAGRMGRNPSSKLTGESRQRKTEMAPWTRTGAFLAFLLLLISITLYIYNADIGPRRFSLFFFHSTAHPRYTALGPFRHRARHRIWKLPSSPSSVHVRSPRRFNFAMLDHRSDTEPLPASGKDLPPWPSGSGIKKQHSMEYWMTASLLIGEDEAGDDEMEAVRVRDAEKADAFFVPFFSSLSFNTHGHNMTDPDTEIDRQLQADLLGILRKSQYWQRSAGRDHVFPMQHPNAFRFHRGQLNASILVVADFGRYPKTLSRLNKDIVTPYVHVVQSLMDDDPPNPFRITPPHFCSSVEELSEKMKELCAKGLLSAVFLTAVHARHAVAGFCLHPAGDTPSSCRLFDAIVSHCVPVIVSDHIELPFESELDYSDFSLFFSVGEALKPGYMVSQLRAVSKDKWLQLWKKLKCAANFRPRGFGAPESTAEDTRLVEIVT</sequence>
<dbReference type="EMBL" id="JADCNL010000001">
    <property type="protein sequence ID" value="KAG0496731.1"/>
    <property type="molecule type" value="Genomic_DNA"/>
</dbReference>
<feature type="transmembrane region" description="Helical" evidence="6">
    <location>
        <begin position="64"/>
        <end position="85"/>
    </location>
</feature>
<evidence type="ECO:0000256" key="4">
    <source>
        <dbReference type="ARBA" id="ARBA00022968"/>
    </source>
</evidence>
<dbReference type="GO" id="GO:0000139">
    <property type="term" value="C:Golgi membrane"/>
    <property type="evidence" value="ECO:0007669"/>
    <property type="project" value="UniProtKB-SubCell"/>
</dbReference>
<evidence type="ECO:0000256" key="2">
    <source>
        <dbReference type="ARBA" id="ARBA00010271"/>
    </source>
</evidence>
<dbReference type="Proteomes" id="UP000636800">
    <property type="component" value="Chromosome 1"/>
</dbReference>
<dbReference type="AlphaFoldDB" id="A0A835RR19"/>
<keyword evidence="5" id="KW-0333">Golgi apparatus</keyword>
<keyword evidence="6" id="KW-0472">Membrane</keyword>
<keyword evidence="9" id="KW-1185">Reference proteome</keyword>
<dbReference type="GO" id="GO:0016757">
    <property type="term" value="F:glycosyltransferase activity"/>
    <property type="evidence" value="ECO:0007669"/>
    <property type="project" value="UniProtKB-KW"/>
</dbReference>
<evidence type="ECO:0000256" key="3">
    <source>
        <dbReference type="ARBA" id="ARBA00022676"/>
    </source>
</evidence>
<dbReference type="InterPro" id="IPR004263">
    <property type="entry name" value="Exostosin"/>
</dbReference>
<dbReference type="PANTHER" id="PTHR11062">
    <property type="entry name" value="EXOSTOSIN HEPARAN SULFATE GLYCOSYLTRANSFERASE -RELATED"/>
    <property type="match status" value="1"/>
</dbReference>
<evidence type="ECO:0000313" key="8">
    <source>
        <dbReference type="EMBL" id="KAG0496731.1"/>
    </source>
</evidence>